<dbReference type="SUPFAM" id="SSF53448">
    <property type="entry name" value="Nucleotide-diphospho-sugar transferases"/>
    <property type="match status" value="1"/>
</dbReference>
<comment type="function">
    <text evidence="8">Transfers a GMP moiety from GTP to Mo-molybdopterin (Mo-MPT) cofactor (Moco or molybdenum cofactor) to form Mo-molybdopterin guanine dinucleotide (Mo-MGD) cofactor.</text>
</comment>
<organism evidence="10 11">
    <name type="scientific">Rhodobacter aestuarii</name>
    <dbReference type="NCBI Taxonomy" id="453582"/>
    <lineage>
        <taxon>Bacteria</taxon>
        <taxon>Pseudomonadati</taxon>
        <taxon>Pseudomonadota</taxon>
        <taxon>Alphaproteobacteria</taxon>
        <taxon>Rhodobacterales</taxon>
        <taxon>Rhodobacter group</taxon>
        <taxon>Rhodobacter</taxon>
    </lineage>
</organism>
<feature type="binding site" evidence="8">
    <location>
        <position position="20"/>
    </location>
    <ligand>
        <name>GTP</name>
        <dbReference type="ChEBI" id="CHEBI:37565"/>
    </ligand>
</feature>
<evidence type="ECO:0000313" key="10">
    <source>
        <dbReference type="EMBL" id="SIS93584.1"/>
    </source>
</evidence>
<comment type="subunit">
    <text evidence="8">Monomer.</text>
</comment>
<comment type="cofactor">
    <cofactor evidence="8">
        <name>Mg(2+)</name>
        <dbReference type="ChEBI" id="CHEBI:18420"/>
    </cofactor>
</comment>
<dbReference type="GO" id="GO:1902758">
    <property type="term" value="P:bis(molybdopterin guanine dinucleotide)molybdenum biosynthetic process"/>
    <property type="evidence" value="ECO:0007669"/>
    <property type="project" value="TreeGrafter"/>
</dbReference>
<dbReference type="InterPro" id="IPR013482">
    <property type="entry name" value="Molybde_CF_guanTrfase"/>
</dbReference>
<evidence type="ECO:0000256" key="3">
    <source>
        <dbReference type="ARBA" id="ARBA00022723"/>
    </source>
</evidence>
<name>A0A1N7N5G1_9RHOB</name>
<dbReference type="InterPro" id="IPR025877">
    <property type="entry name" value="MobA-like_NTP_Trfase"/>
</dbReference>
<feature type="domain" description="MobA-like NTP transferase" evidence="9">
    <location>
        <begin position="5"/>
        <end position="158"/>
    </location>
</feature>
<keyword evidence="6 8" id="KW-0342">GTP-binding</keyword>
<evidence type="ECO:0000256" key="1">
    <source>
        <dbReference type="ARBA" id="ARBA00022490"/>
    </source>
</evidence>
<dbReference type="Gene3D" id="3.90.550.10">
    <property type="entry name" value="Spore Coat Polysaccharide Biosynthesis Protein SpsA, Chain A"/>
    <property type="match status" value="1"/>
</dbReference>
<accession>A0A1N7N5G1</accession>
<reference evidence="11" key="1">
    <citation type="submission" date="2017-01" db="EMBL/GenBank/DDBJ databases">
        <authorList>
            <person name="Varghese N."/>
            <person name="Submissions S."/>
        </authorList>
    </citation>
    <scope>NUCLEOTIDE SEQUENCE [LARGE SCALE GENOMIC DNA]</scope>
    <source>
        <strain evidence="11">DSM 19945</strain>
    </source>
</reference>
<dbReference type="Proteomes" id="UP000186221">
    <property type="component" value="Unassembled WGS sequence"/>
</dbReference>
<dbReference type="PANTHER" id="PTHR19136:SF81">
    <property type="entry name" value="MOLYBDENUM COFACTOR GUANYLYLTRANSFERASE"/>
    <property type="match status" value="1"/>
</dbReference>
<feature type="binding site" evidence="8">
    <location>
        <position position="66"/>
    </location>
    <ligand>
        <name>GTP</name>
        <dbReference type="ChEBI" id="CHEBI:37565"/>
    </ligand>
</feature>
<keyword evidence="2 8" id="KW-0808">Transferase</keyword>
<feature type="binding site" evidence="8">
    <location>
        <begin position="8"/>
        <end position="10"/>
    </location>
    <ligand>
        <name>GTP</name>
        <dbReference type="ChEBI" id="CHEBI:37565"/>
    </ligand>
</feature>
<comment type="subcellular location">
    <subcellularLocation>
        <location evidence="8">Cytoplasm</location>
    </subcellularLocation>
</comment>
<dbReference type="HAMAP" id="MF_00316">
    <property type="entry name" value="MobA"/>
    <property type="match status" value="1"/>
</dbReference>
<dbReference type="AlphaFoldDB" id="A0A1N7N5G1"/>
<evidence type="ECO:0000256" key="2">
    <source>
        <dbReference type="ARBA" id="ARBA00022679"/>
    </source>
</evidence>
<dbReference type="GO" id="GO:0061603">
    <property type="term" value="F:molybdenum cofactor guanylyltransferase activity"/>
    <property type="evidence" value="ECO:0007669"/>
    <property type="project" value="UniProtKB-EC"/>
</dbReference>
<dbReference type="RefSeq" id="WP_076485095.1">
    <property type="nucleotide sequence ID" value="NZ_FTOG01000007.1"/>
</dbReference>
<dbReference type="Pfam" id="PF12804">
    <property type="entry name" value="NTP_transf_3"/>
    <property type="match status" value="1"/>
</dbReference>
<dbReference type="EC" id="2.7.7.77" evidence="8"/>
<keyword evidence="4 8" id="KW-0547">Nucleotide-binding</keyword>
<comment type="catalytic activity">
    <reaction evidence="8">
        <text>Mo-molybdopterin + GTP + H(+) = Mo-molybdopterin guanine dinucleotide + diphosphate</text>
        <dbReference type="Rhea" id="RHEA:34243"/>
        <dbReference type="ChEBI" id="CHEBI:15378"/>
        <dbReference type="ChEBI" id="CHEBI:33019"/>
        <dbReference type="ChEBI" id="CHEBI:37565"/>
        <dbReference type="ChEBI" id="CHEBI:71302"/>
        <dbReference type="ChEBI" id="CHEBI:71310"/>
        <dbReference type="EC" id="2.7.7.77"/>
    </reaction>
</comment>
<keyword evidence="10" id="KW-0548">Nucleotidyltransferase</keyword>
<feature type="binding site" evidence="8">
    <location>
        <position position="100"/>
    </location>
    <ligand>
        <name>GTP</name>
        <dbReference type="ChEBI" id="CHEBI:37565"/>
    </ligand>
</feature>
<keyword evidence="3 8" id="KW-0479">Metal-binding</keyword>
<keyword evidence="7 8" id="KW-0501">Molybdenum cofactor biosynthesis</keyword>
<evidence type="ECO:0000256" key="5">
    <source>
        <dbReference type="ARBA" id="ARBA00022842"/>
    </source>
</evidence>
<comment type="caution">
    <text evidence="8">Lacks conserved residue(s) required for the propagation of feature annotation.</text>
</comment>
<comment type="domain">
    <text evidence="8">The N-terminal domain determines nucleotide recognition and specific binding, while the C-terminal domain determines the specific binding to the target protein.</text>
</comment>
<dbReference type="GO" id="GO:0005737">
    <property type="term" value="C:cytoplasm"/>
    <property type="evidence" value="ECO:0007669"/>
    <property type="project" value="UniProtKB-SubCell"/>
</dbReference>
<evidence type="ECO:0000256" key="7">
    <source>
        <dbReference type="ARBA" id="ARBA00023150"/>
    </source>
</evidence>
<keyword evidence="1 8" id="KW-0963">Cytoplasm</keyword>
<dbReference type="GO" id="GO:0005525">
    <property type="term" value="F:GTP binding"/>
    <property type="evidence" value="ECO:0007669"/>
    <property type="project" value="UniProtKB-UniRule"/>
</dbReference>
<comment type="similarity">
    <text evidence="8">Belongs to the MobA family.</text>
</comment>
<evidence type="ECO:0000259" key="9">
    <source>
        <dbReference type="Pfam" id="PF12804"/>
    </source>
</evidence>
<dbReference type="EMBL" id="FTOG01000007">
    <property type="protein sequence ID" value="SIS93584.1"/>
    <property type="molecule type" value="Genomic_DNA"/>
</dbReference>
<dbReference type="OrthoDB" id="9788394at2"/>
<dbReference type="GO" id="GO:0046872">
    <property type="term" value="F:metal ion binding"/>
    <property type="evidence" value="ECO:0007669"/>
    <property type="project" value="UniProtKB-KW"/>
</dbReference>
<evidence type="ECO:0000313" key="11">
    <source>
        <dbReference type="Proteomes" id="UP000186221"/>
    </source>
</evidence>
<gene>
    <name evidence="8" type="primary">mobA</name>
    <name evidence="10" type="ORF">SAMN05421580_10742</name>
</gene>
<dbReference type="NCBIfam" id="TIGR02665">
    <property type="entry name" value="molyb_mobA"/>
    <property type="match status" value="1"/>
</dbReference>
<dbReference type="CDD" id="cd02503">
    <property type="entry name" value="MobA"/>
    <property type="match status" value="1"/>
</dbReference>
<sequence>MRIAGLVLAGGSGQRMGAEKALITLGGQTLLSHVVARLAPQVKVLALSANGDPARFDDLGLPVLADPESELGAGPMVGVRAGLRWADAEGAQALVTVAVDTPFLPTNLAVRLLATGGAAYAKNAGRAHYTAALWLTADLARFDRLFETGERRMRPYLEGAHVVDFPGTPDPFTNINTQADLARAEAALGGGAV</sequence>
<evidence type="ECO:0000256" key="4">
    <source>
        <dbReference type="ARBA" id="ARBA00022741"/>
    </source>
</evidence>
<proteinExistence type="inferred from homology"/>
<keyword evidence="11" id="KW-1185">Reference proteome</keyword>
<dbReference type="InterPro" id="IPR029044">
    <property type="entry name" value="Nucleotide-diphossugar_trans"/>
</dbReference>
<protein>
    <recommendedName>
        <fullName evidence="8">Molybdenum cofactor guanylyltransferase</fullName>
        <shortName evidence="8">MoCo guanylyltransferase</shortName>
        <ecNumber evidence="8">2.7.7.77</ecNumber>
    </recommendedName>
    <alternativeName>
        <fullName evidence="8">GTP:molybdopterin guanylyltransferase</fullName>
    </alternativeName>
    <alternativeName>
        <fullName evidence="8">Mo-MPT guanylyltransferase</fullName>
    </alternativeName>
    <alternativeName>
        <fullName evidence="8">Molybdopterin guanylyltransferase</fullName>
    </alternativeName>
    <alternativeName>
        <fullName evidence="8">Molybdopterin-guanine dinucleotide synthase</fullName>
        <shortName evidence="8">MGD synthase</shortName>
    </alternativeName>
</protein>
<evidence type="ECO:0000256" key="8">
    <source>
        <dbReference type="HAMAP-Rule" id="MF_00316"/>
    </source>
</evidence>
<feature type="binding site" evidence="8">
    <location>
        <position position="100"/>
    </location>
    <ligand>
        <name>Mg(2+)</name>
        <dbReference type="ChEBI" id="CHEBI:18420"/>
    </ligand>
</feature>
<evidence type="ECO:0000256" key="6">
    <source>
        <dbReference type="ARBA" id="ARBA00023134"/>
    </source>
</evidence>
<dbReference type="STRING" id="453582.SAMN05421580_10742"/>
<dbReference type="PANTHER" id="PTHR19136">
    <property type="entry name" value="MOLYBDENUM COFACTOR GUANYLYLTRANSFERASE"/>
    <property type="match status" value="1"/>
</dbReference>
<keyword evidence="5 8" id="KW-0460">Magnesium</keyword>